<protein>
    <submittedName>
        <fullName evidence="1">Uncharacterized protein</fullName>
    </submittedName>
</protein>
<accession>A0AA36F1E1</accession>
<proteinExistence type="predicted"/>
<organism evidence="1 2">
    <name type="scientific">Octopus vulgaris</name>
    <name type="common">Common octopus</name>
    <dbReference type="NCBI Taxonomy" id="6645"/>
    <lineage>
        <taxon>Eukaryota</taxon>
        <taxon>Metazoa</taxon>
        <taxon>Spiralia</taxon>
        <taxon>Lophotrochozoa</taxon>
        <taxon>Mollusca</taxon>
        <taxon>Cephalopoda</taxon>
        <taxon>Coleoidea</taxon>
        <taxon>Octopodiformes</taxon>
        <taxon>Octopoda</taxon>
        <taxon>Incirrata</taxon>
        <taxon>Octopodidae</taxon>
        <taxon>Octopus</taxon>
    </lineage>
</organism>
<dbReference type="AlphaFoldDB" id="A0AA36F1E1"/>
<dbReference type="EMBL" id="OX597817">
    <property type="protein sequence ID" value="CAI9720979.1"/>
    <property type="molecule type" value="Genomic_DNA"/>
</dbReference>
<sequence length="93" mass="10765">MDRKCDLTASVKSVITSGFAKGQSTLEISKILGRYHQILEKNVTAIYEDIFTIKDSYFLPLKLSYPLLKLHFLYFSLPYFSQCKRLDENYSAV</sequence>
<evidence type="ECO:0000313" key="1">
    <source>
        <dbReference type="EMBL" id="CAI9720979.1"/>
    </source>
</evidence>
<gene>
    <name evidence="1" type="ORF">OCTVUL_1B029562</name>
</gene>
<evidence type="ECO:0000313" key="2">
    <source>
        <dbReference type="Proteomes" id="UP001162480"/>
    </source>
</evidence>
<dbReference type="Proteomes" id="UP001162480">
    <property type="component" value="Chromosome 4"/>
</dbReference>
<name>A0AA36F1E1_OCTVU</name>
<reference evidence="1" key="1">
    <citation type="submission" date="2023-08" db="EMBL/GenBank/DDBJ databases">
        <authorList>
            <person name="Alioto T."/>
            <person name="Alioto T."/>
            <person name="Gomez Garrido J."/>
        </authorList>
    </citation>
    <scope>NUCLEOTIDE SEQUENCE</scope>
</reference>
<keyword evidence="2" id="KW-1185">Reference proteome</keyword>